<comment type="caution">
    <text evidence="1">The sequence shown here is derived from an EMBL/GenBank/DDBJ whole genome shotgun (WGS) entry which is preliminary data.</text>
</comment>
<evidence type="ECO:0000313" key="1">
    <source>
        <dbReference type="EMBL" id="KIU10754.1"/>
    </source>
</evidence>
<dbReference type="Proteomes" id="UP000032247">
    <property type="component" value="Unassembled WGS sequence"/>
</dbReference>
<dbReference type="AlphaFoldDB" id="A0A0D1JEC1"/>
<sequence>MFYIQSLILRPNKKINDLSILKNNIDDYFVPLSNIEGLKNIKPQLDSYYLSGAIILKYGEQDLLDVTMWDLVDQLWAYFLNLIEEAIETGKSETYFPDQPLLLKMKSISNDMLLFEIDQKQKVLLPKVDFFESLLKNAKSFFETMNFVLEGNCDYEYELNKIDELQTKIKCM</sequence>
<reference evidence="1 2" key="1">
    <citation type="submission" date="2014-12" db="EMBL/GenBank/DDBJ databases">
        <title>Comparative genome analysis of Bacillus coagulans HM-08, Clostridium butyricum HM-68, Bacillus subtilis HM-66 and Bacillus licheniformis BL-09.</title>
        <authorList>
            <person name="Zhang H."/>
        </authorList>
    </citation>
    <scope>NUCLEOTIDE SEQUENCE [LARGE SCALE GENOMIC DNA]</scope>
    <source>
        <strain evidence="1 2">HM-66</strain>
    </source>
</reference>
<protein>
    <submittedName>
        <fullName evidence="1">Uncharacterized protein</fullName>
    </submittedName>
</protein>
<dbReference type="EMBL" id="JXBC01000004">
    <property type="protein sequence ID" value="KIU10754.1"/>
    <property type="molecule type" value="Genomic_DNA"/>
</dbReference>
<organism evidence="1 2">
    <name type="scientific">Bacillus subtilis</name>
    <dbReference type="NCBI Taxonomy" id="1423"/>
    <lineage>
        <taxon>Bacteria</taxon>
        <taxon>Bacillati</taxon>
        <taxon>Bacillota</taxon>
        <taxon>Bacilli</taxon>
        <taxon>Bacillales</taxon>
        <taxon>Bacillaceae</taxon>
        <taxon>Bacillus</taxon>
    </lineage>
</organism>
<dbReference type="PATRIC" id="fig|1423.173.peg.2866"/>
<evidence type="ECO:0000313" key="2">
    <source>
        <dbReference type="Proteomes" id="UP000032247"/>
    </source>
</evidence>
<gene>
    <name evidence="1" type="ORF">SC09_Contig25orf00589</name>
</gene>
<proteinExistence type="predicted"/>
<accession>A0A0D1JEC1</accession>
<name>A0A0D1JEC1_BACIU</name>